<dbReference type="Gene3D" id="1.20.1250.20">
    <property type="entry name" value="MFS general substrate transporter like domains"/>
    <property type="match status" value="1"/>
</dbReference>
<gene>
    <name evidence="7" type="ORF">QPX34_09275</name>
</gene>
<evidence type="ECO:0000256" key="1">
    <source>
        <dbReference type="ARBA" id="ARBA00004651"/>
    </source>
</evidence>
<keyword evidence="3 6" id="KW-0812">Transmembrane</keyword>
<feature type="transmembrane region" description="Helical" evidence="6">
    <location>
        <begin position="89"/>
        <end position="109"/>
    </location>
</feature>
<dbReference type="Pfam" id="PF07690">
    <property type="entry name" value="MFS_1"/>
    <property type="match status" value="2"/>
</dbReference>
<feature type="transmembrane region" description="Helical" evidence="6">
    <location>
        <begin position="298"/>
        <end position="317"/>
    </location>
</feature>
<dbReference type="InterPro" id="IPR036259">
    <property type="entry name" value="MFS_trans_sf"/>
</dbReference>
<dbReference type="CDD" id="cd06173">
    <property type="entry name" value="MFS_MefA_like"/>
    <property type="match status" value="1"/>
</dbReference>
<feature type="transmembrane region" description="Helical" evidence="6">
    <location>
        <begin position="267"/>
        <end position="286"/>
    </location>
</feature>
<dbReference type="EMBL" id="JASNUO010000010">
    <property type="protein sequence ID" value="MDK4248200.1"/>
    <property type="molecule type" value="Genomic_DNA"/>
</dbReference>
<comment type="subcellular location">
    <subcellularLocation>
        <location evidence="1">Cell membrane</location>
        <topology evidence="1">Multi-pass membrane protein</topology>
    </subcellularLocation>
</comment>
<evidence type="ECO:0000256" key="4">
    <source>
        <dbReference type="ARBA" id="ARBA00022989"/>
    </source>
</evidence>
<accession>A0ABT7FSE5</accession>
<dbReference type="PANTHER" id="PTHR23513">
    <property type="entry name" value="INTEGRAL MEMBRANE EFFLUX PROTEIN-RELATED"/>
    <property type="match status" value="1"/>
</dbReference>
<evidence type="ECO:0000313" key="8">
    <source>
        <dbReference type="Proteomes" id="UP001239414"/>
    </source>
</evidence>
<proteinExistence type="predicted"/>
<feature type="transmembrane region" description="Helical" evidence="6">
    <location>
        <begin position="115"/>
        <end position="139"/>
    </location>
</feature>
<evidence type="ECO:0000256" key="5">
    <source>
        <dbReference type="ARBA" id="ARBA00023136"/>
    </source>
</evidence>
<comment type="caution">
    <text evidence="7">The sequence shown here is derived from an EMBL/GenBank/DDBJ whole genome shotgun (WGS) entry which is preliminary data.</text>
</comment>
<keyword evidence="8" id="KW-1185">Reference proteome</keyword>
<dbReference type="InterPro" id="IPR011701">
    <property type="entry name" value="MFS"/>
</dbReference>
<feature type="transmembrane region" description="Helical" evidence="6">
    <location>
        <begin position="360"/>
        <end position="382"/>
    </location>
</feature>
<evidence type="ECO:0000256" key="3">
    <source>
        <dbReference type="ARBA" id="ARBA00022692"/>
    </source>
</evidence>
<evidence type="ECO:0000256" key="6">
    <source>
        <dbReference type="SAM" id="Phobius"/>
    </source>
</evidence>
<feature type="transmembrane region" description="Helical" evidence="6">
    <location>
        <begin position="27"/>
        <end position="51"/>
    </location>
</feature>
<feature type="transmembrane region" description="Helical" evidence="6">
    <location>
        <begin position="160"/>
        <end position="176"/>
    </location>
</feature>
<name>A0ABT7FSE5_9CORY</name>
<protein>
    <submittedName>
        <fullName evidence="7">MFS transporter</fullName>
    </submittedName>
</protein>
<keyword evidence="2" id="KW-1003">Cell membrane</keyword>
<evidence type="ECO:0000256" key="2">
    <source>
        <dbReference type="ARBA" id="ARBA00022475"/>
    </source>
</evidence>
<keyword evidence="4 6" id="KW-1133">Transmembrane helix</keyword>
<dbReference type="RefSeq" id="WP_284612783.1">
    <property type="nucleotide sequence ID" value="NZ_JASNUO010000010.1"/>
</dbReference>
<sequence length="425" mass="46823">MMQDYKTSDQKFWTTVRKNHPDYLRWFFADTASALGASLVAIPISLASYYLTGSLSQAGVIGAASSAGSMIMTIPAGMIIDRFNKKKLLLFYGLSQIGIWSTFSLLLYLGKFTFMLLFFFSLFAGMITGTFGGLTNAILRFIIPENLLVQAQGRNQTRDNIIWMVGLPLGGFLYGLAPVIPFIVQTLCGLGPLYASKTLSMDLEGSKSEQQYSFREFWSDSKYSLTWIWKYPMLRTIFSIDIFSNFANFFLIASVDLWLAYLKVDGWIIGLTSAMFAVGMIVGGLLQDRLIKQFPGRNIIRATMFWELLWYLFLLIFSQYWPLIAVAAFFIVVPSIACNSYTGGVLALSAPPEKIGKCSAGARLMMGLLPIIASASAGAILAAMGFQAGMVLCALCSVISCLIAAISVLRTLPKASEFNLLPVCE</sequence>
<dbReference type="Proteomes" id="UP001239414">
    <property type="component" value="Unassembled WGS sequence"/>
</dbReference>
<feature type="transmembrane region" description="Helical" evidence="6">
    <location>
        <begin position="388"/>
        <end position="409"/>
    </location>
</feature>
<feature type="transmembrane region" description="Helical" evidence="6">
    <location>
        <begin position="323"/>
        <end position="348"/>
    </location>
</feature>
<evidence type="ECO:0000313" key="7">
    <source>
        <dbReference type="EMBL" id="MDK4248200.1"/>
    </source>
</evidence>
<reference evidence="7 8" key="1">
    <citation type="submission" date="2023-05" db="EMBL/GenBank/DDBJ databases">
        <title>Metabolic capabilities are highly conserved among human nasal-associated Corynebacterium species in pangenomic analyses.</title>
        <authorList>
            <person name="Tran T.H."/>
            <person name="Roberts A.Q."/>
            <person name="Escapa I.F."/>
            <person name="Gao W."/>
            <person name="Conlan S."/>
            <person name="Kong H."/>
            <person name="Segre J.A."/>
            <person name="Kelly M.S."/>
            <person name="Lemon K.P."/>
        </authorList>
    </citation>
    <scope>NUCLEOTIDE SEQUENCE [LARGE SCALE GENOMIC DNA]</scope>
    <source>
        <strain evidence="7 8">KPL3802</strain>
    </source>
</reference>
<keyword evidence="5 6" id="KW-0472">Membrane</keyword>
<dbReference type="SUPFAM" id="SSF103473">
    <property type="entry name" value="MFS general substrate transporter"/>
    <property type="match status" value="1"/>
</dbReference>
<feature type="transmembrane region" description="Helical" evidence="6">
    <location>
        <begin position="57"/>
        <end position="77"/>
    </location>
</feature>
<dbReference type="PANTHER" id="PTHR23513:SF6">
    <property type="entry name" value="MAJOR FACILITATOR SUPERFAMILY ASSOCIATED DOMAIN-CONTAINING PROTEIN"/>
    <property type="match status" value="1"/>
</dbReference>
<organism evidence="7 8">
    <name type="scientific">Corynebacterium accolens</name>
    <dbReference type="NCBI Taxonomy" id="38284"/>
    <lineage>
        <taxon>Bacteria</taxon>
        <taxon>Bacillati</taxon>
        <taxon>Actinomycetota</taxon>
        <taxon>Actinomycetes</taxon>
        <taxon>Mycobacteriales</taxon>
        <taxon>Corynebacteriaceae</taxon>
        <taxon>Corynebacterium</taxon>
    </lineage>
</organism>